<dbReference type="SUPFAM" id="SSF51197">
    <property type="entry name" value="Clavaminate synthase-like"/>
    <property type="match status" value="1"/>
</dbReference>
<comment type="similarity">
    <text evidence="1">Belongs to the iron/ascorbate-dependent oxidoreductase family.</text>
</comment>
<keyword evidence="1" id="KW-0479">Metal-binding</keyword>
<dbReference type="eggNOG" id="KOG0143">
    <property type="taxonomic scope" value="Eukaryota"/>
</dbReference>
<dbReference type="PaxDb" id="2903-EOD17915"/>
<dbReference type="STRING" id="2903.R1DTV3"/>
<dbReference type="GeneID" id="19045921"/>
<dbReference type="Gene3D" id="2.60.120.330">
    <property type="entry name" value="B-lactam Antibiotic, Isopenicillin N Synthase, Chain"/>
    <property type="match status" value="1"/>
</dbReference>
<dbReference type="InterPro" id="IPR050231">
    <property type="entry name" value="Iron_ascorbate_oxido_reductase"/>
</dbReference>
<dbReference type="Pfam" id="PF03171">
    <property type="entry name" value="2OG-FeII_Oxy"/>
    <property type="match status" value="1"/>
</dbReference>
<accession>A0A0D3J330</accession>
<dbReference type="InterPro" id="IPR027443">
    <property type="entry name" value="IPNS-like_sf"/>
</dbReference>
<dbReference type="PANTHER" id="PTHR47990">
    <property type="entry name" value="2-OXOGLUTARATE (2OG) AND FE(II)-DEPENDENT OXYGENASE SUPERFAMILY PROTEIN-RELATED"/>
    <property type="match status" value="1"/>
</dbReference>
<dbReference type="InterPro" id="IPR044861">
    <property type="entry name" value="IPNS-like_FE2OG_OXY"/>
</dbReference>
<dbReference type="AlphaFoldDB" id="A0A0D3J330"/>
<dbReference type="PROSITE" id="PS51471">
    <property type="entry name" value="FE2OG_OXY"/>
    <property type="match status" value="1"/>
</dbReference>
<dbReference type="HOGENOM" id="CLU_624748_0_0_1"/>
<dbReference type="Proteomes" id="UP000013827">
    <property type="component" value="Unassembled WGS sequence"/>
</dbReference>
<evidence type="ECO:0000259" key="2">
    <source>
        <dbReference type="PROSITE" id="PS51471"/>
    </source>
</evidence>
<protein>
    <recommendedName>
        <fullName evidence="2">Fe2OG dioxygenase domain-containing protein</fullName>
    </recommendedName>
</protein>
<keyword evidence="1" id="KW-0560">Oxidoreductase</keyword>
<proteinExistence type="inferred from homology"/>
<feature type="domain" description="Fe2OG dioxygenase" evidence="2">
    <location>
        <begin position="281"/>
        <end position="394"/>
    </location>
</feature>
<evidence type="ECO:0000313" key="3">
    <source>
        <dbReference type="EnsemblProtists" id="EOD17915"/>
    </source>
</evidence>
<evidence type="ECO:0000256" key="1">
    <source>
        <dbReference type="RuleBase" id="RU003682"/>
    </source>
</evidence>
<keyword evidence="4" id="KW-1185">Reference proteome</keyword>
<organism evidence="3 4">
    <name type="scientific">Emiliania huxleyi (strain CCMP1516)</name>
    <dbReference type="NCBI Taxonomy" id="280463"/>
    <lineage>
        <taxon>Eukaryota</taxon>
        <taxon>Haptista</taxon>
        <taxon>Haptophyta</taxon>
        <taxon>Prymnesiophyceae</taxon>
        <taxon>Isochrysidales</taxon>
        <taxon>Noelaerhabdaceae</taxon>
        <taxon>Emiliania</taxon>
    </lineage>
</organism>
<dbReference type="EnsemblProtists" id="EOD17915">
    <property type="protein sequence ID" value="EOD17915"/>
    <property type="gene ID" value="EMIHUDRAFT_195882"/>
</dbReference>
<reference evidence="3" key="2">
    <citation type="submission" date="2024-10" db="UniProtKB">
        <authorList>
            <consortium name="EnsemblProtists"/>
        </authorList>
    </citation>
    <scope>IDENTIFICATION</scope>
</reference>
<dbReference type="GO" id="GO:0046872">
    <property type="term" value="F:metal ion binding"/>
    <property type="evidence" value="ECO:0007669"/>
    <property type="project" value="UniProtKB-KW"/>
</dbReference>
<dbReference type="RefSeq" id="XP_005770344.1">
    <property type="nucleotide sequence ID" value="XM_005770287.1"/>
</dbReference>
<dbReference type="KEGG" id="ehx:EMIHUDRAFT_195882"/>
<keyword evidence="1" id="KW-0408">Iron</keyword>
<reference evidence="4" key="1">
    <citation type="journal article" date="2013" name="Nature">
        <title>Pan genome of the phytoplankton Emiliania underpins its global distribution.</title>
        <authorList>
            <person name="Read B.A."/>
            <person name="Kegel J."/>
            <person name="Klute M.J."/>
            <person name="Kuo A."/>
            <person name="Lefebvre S.C."/>
            <person name="Maumus F."/>
            <person name="Mayer C."/>
            <person name="Miller J."/>
            <person name="Monier A."/>
            <person name="Salamov A."/>
            <person name="Young J."/>
            <person name="Aguilar M."/>
            <person name="Claverie J.M."/>
            <person name="Frickenhaus S."/>
            <person name="Gonzalez K."/>
            <person name="Herman E.K."/>
            <person name="Lin Y.C."/>
            <person name="Napier J."/>
            <person name="Ogata H."/>
            <person name="Sarno A.F."/>
            <person name="Shmutz J."/>
            <person name="Schroeder D."/>
            <person name="de Vargas C."/>
            <person name="Verret F."/>
            <person name="von Dassow P."/>
            <person name="Valentin K."/>
            <person name="Van de Peer Y."/>
            <person name="Wheeler G."/>
            <person name="Dacks J.B."/>
            <person name="Delwiche C.F."/>
            <person name="Dyhrman S.T."/>
            <person name="Glockner G."/>
            <person name="John U."/>
            <person name="Richards T."/>
            <person name="Worden A.Z."/>
            <person name="Zhang X."/>
            <person name="Grigoriev I.V."/>
            <person name="Allen A.E."/>
            <person name="Bidle K."/>
            <person name="Borodovsky M."/>
            <person name="Bowler C."/>
            <person name="Brownlee C."/>
            <person name="Cock J.M."/>
            <person name="Elias M."/>
            <person name="Gladyshev V.N."/>
            <person name="Groth M."/>
            <person name="Guda C."/>
            <person name="Hadaegh A."/>
            <person name="Iglesias-Rodriguez M.D."/>
            <person name="Jenkins J."/>
            <person name="Jones B.M."/>
            <person name="Lawson T."/>
            <person name="Leese F."/>
            <person name="Lindquist E."/>
            <person name="Lobanov A."/>
            <person name="Lomsadze A."/>
            <person name="Malik S.B."/>
            <person name="Marsh M.E."/>
            <person name="Mackinder L."/>
            <person name="Mock T."/>
            <person name="Mueller-Roeber B."/>
            <person name="Pagarete A."/>
            <person name="Parker M."/>
            <person name="Probert I."/>
            <person name="Quesneville H."/>
            <person name="Raines C."/>
            <person name="Rensing S.A."/>
            <person name="Riano-Pachon D.M."/>
            <person name="Richier S."/>
            <person name="Rokitta S."/>
            <person name="Shiraiwa Y."/>
            <person name="Soanes D.M."/>
            <person name="van der Giezen M."/>
            <person name="Wahlund T.M."/>
            <person name="Williams B."/>
            <person name="Wilson W."/>
            <person name="Wolfe G."/>
            <person name="Wurch L.L."/>
        </authorList>
    </citation>
    <scope>NUCLEOTIDE SEQUENCE</scope>
</reference>
<dbReference type="GO" id="GO:0016491">
    <property type="term" value="F:oxidoreductase activity"/>
    <property type="evidence" value="ECO:0007669"/>
    <property type="project" value="UniProtKB-KW"/>
</dbReference>
<evidence type="ECO:0000313" key="4">
    <source>
        <dbReference type="Proteomes" id="UP000013827"/>
    </source>
</evidence>
<sequence>MWRTVWGNLSASGAREAIVTPEYGPGYFTGQSCVTKEWSPEALWAQTLAASAHLREEFAAWEAGRPPTGQGPSPALADLPAPPPPLPARVCTLPTIDVSRFVAGGAAERASLAEEWKASLAEEWDAAFSGVGFCQLVGYESLLPASAIAALREAATVFFETESREVKMRSHIDGLLGYLAIGEENVAATVGAANRVADKVEGLNFSGYGSELNGSRGWRSRDPCEVPWLEEPFARALPERFRQAAAEYWKAATALMHVLLELSALALGLEASHFGPYYAEPGCTLRLAYYPPGPGEEGQLRYGEHTDYEGFTILQRPVEGGGEGNGGLEVQDPRTGSWAGVPSLPDTLTINIGDLMARWTNDRWRATRHRVPAPTAGSAAAACGRLSLVYFTGPNPSMPVHCLPSAKCDCENPKYPSITLEENVQAKLLAAQRGAADGA</sequence>
<dbReference type="PROSITE" id="PS51257">
    <property type="entry name" value="PROKAR_LIPOPROTEIN"/>
    <property type="match status" value="1"/>
</dbReference>
<name>A0A0D3J330_EMIH1</name>
<dbReference type="InterPro" id="IPR005123">
    <property type="entry name" value="Oxoglu/Fe-dep_dioxygenase_dom"/>
</dbReference>